<dbReference type="GeneID" id="37214198"/>
<feature type="domain" description="Heterokaryon incompatibility" evidence="1">
    <location>
        <begin position="270"/>
        <end position="417"/>
    </location>
</feature>
<reference evidence="2" key="1">
    <citation type="submission" date="2016-12" db="EMBL/GenBank/DDBJ databases">
        <title>The genomes of Aspergillus section Nigri reveals drivers in fungal speciation.</title>
        <authorList>
            <consortium name="DOE Joint Genome Institute"/>
            <person name="Vesth T.C."/>
            <person name="Nybo J."/>
            <person name="Theobald S."/>
            <person name="Brandl J."/>
            <person name="Frisvad J.C."/>
            <person name="Nielsen K.F."/>
            <person name="Lyhne E.K."/>
            <person name="Kogle M.E."/>
            <person name="Kuo A."/>
            <person name="Riley R."/>
            <person name="Clum A."/>
            <person name="Nolan M."/>
            <person name="Lipzen A."/>
            <person name="Salamov A."/>
            <person name="Henrissat B."/>
            <person name="Wiebenga A."/>
            <person name="De Vries R.P."/>
            <person name="Grigoriev I.V."/>
            <person name="Mortensen U.H."/>
            <person name="Andersen M.R."/>
            <person name="Baker S.E."/>
        </authorList>
    </citation>
    <scope>NUCLEOTIDE SEQUENCE [LARGE SCALE GENOMIC DNA]</scope>
    <source>
        <strain evidence="2">CBS 113365</strain>
    </source>
</reference>
<proteinExistence type="predicted"/>
<evidence type="ECO:0000313" key="3">
    <source>
        <dbReference type="Proteomes" id="UP000248405"/>
    </source>
</evidence>
<protein>
    <submittedName>
        <fullName evidence="2">HET-domain-containing protein</fullName>
    </submittedName>
</protein>
<name>A0A319B454_ASPVC</name>
<dbReference type="InterPro" id="IPR010730">
    <property type="entry name" value="HET"/>
</dbReference>
<dbReference type="PANTHER" id="PTHR33112">
    <property type="entry name" value="DOMAIN PROTEIN, PUTATIVE-RELATED"/>
    <property type="match status" value="1"/>
</dbReference>
<sequence>MGSHDYKRKPRFSSRHQTCSLCQANEGNLVLRYHSPKGYYQNYRDKFHGMTANDLFHTECSECSNIQTDPLCQFCAHMRLGHLARCILVSEYDAILRKHRWYTRNTDYLRGFNFNLGTLKDVQKRSTSCQTCGTFASHATSIANQNLLPSQTMIKLDVRLNPALMRGIKYELVITLSLGSLKASIVATNYQNAIFFGAAGALSGNNLISLQRPEPQVNWNRVITWLQDCADGAGHEVPHHHETYDLPVEEFRVIDTYKRCVILAPQDCKYATLSYVWGRGGDLLQAKLDNIDNLGKEGSLADDDCLPATINNAIEAFFSLGIPFLWVDRLCILQDDEPCKKAKQLNAMGKIYNQSYLTLVAMAGSDAHYGLPGTNSKRRSPMWTGQTQGIYLLQDIDAYNKICQSSKWQTRGWTFQEAILSPRLLVFTDQGVFYHCHGKTAPEDEDCPGHYSTSSDVQIPWSKYSDLLGEYTSRDLTCKSDILFAFSGILHFLYGQNHHYGLPFSDFSRALLWKTKDGKYPMRYQNVQEMFPSWSWLSVDNEIRLSPRNGRWERISASLAQIAIPSSQDGQTRWTVLQSALTDPHKLDSRDFKVHILARLAVLVAWKGGCFPGKLPKALDAKVTWEEYDDIIRRRWTSLAQMVDEAYCMQGGLLAVSDQEARFPPKAQHACRDGCILVYTQSLRLRMERPEGSMGYVKLLDQGGNIVGWLEPTSINWGRLRHIPDWNNGAEFDVLALSLPYDTKSTGLYSVHHPAQSYDRDVADWRDSEQKTIFINDYFSHYYVHVVTVNLMVVESENGIRKRVALAEAALKIWIQAKPQFHTFILG</sequence>
<organism evidence="2 3">
    <name type="scientific">Aspergillus vadensis (strain CBS 113365 / IMI 142717 / IBT 24658)</name>
    <dbReference type="NCBI Taxonomy" id="1448311"/>
    <lineage>
        <taxon>Eukaryota</taxon>
        <taxon>Fungi</taxon>
        <taxon>Dikarya</taxon>
        <taxon>Ascomycota</taxon>
        <taxon>Pezizomycotina</taxon>
        <taxon>Eurotiomycetes</taxon>
        <taxon>Eurotiomycetidae</taxon>
        <taxon>Eurotiales</taxon>
        <taxon>Aspergillaceae</taxon>
        <taxon>Aspergillus</taxon>
        <taxon>Aspergillus subgen. Circumdati</taxon>
    </lineage>
</organism>
<dbReference type="RefSeq" id="XP_025560405.1">
    <property type="nucleotide sequence ID" value="XM_025709606.1"/>
</dbReference>
<dbReference type="EMBL" id="KZ821633">
    <property type="protein sequence ID" value="PYH66611.1"/>
    <property type="molecule type" value="Genomic_DNA"/>
</dbReference>
<evidence type="ECO:0000313" key="2">
    <source>
        <dbReference type="EMBL" id="PYH66611.1"/>
    </source>
</evidence>
<dbReference type="PANTHER" id="PTHR33112:SF1">
    <property type="entry name" value="HETEROKARYON INCOMPATIBILITY DOMAIN-CONTAINING PROTEIN"/>
    <property type="match status" value="1"/>
</dbReference>
<gene>
    <name evidence="2" type="ORF">BO88DRAFT_437114</name>
</gene>
<dbReference type="Proteomes" id="UP000248405">
    <property type="component" value="Unassembled WGS sequence"/>
</dbReference>
<evidence type="ECO:0000259" key="1">
    <source>
        <dbReference type="Pfam" id="PF06985"/>
    </source>
</evidence>
<keyword evidence="3" id="KW-1185">Reference proteome</keyword>
<dbReference type="OrthoDB" id="2958217at2759"/>
<dbReference type="Pfam" id="PF06985">
    <property type="entry name" value="HET"/>
    <property type="match status" value="1"/>
</dbReference>
<dbReference type="AlphaFoldDB" id="A0A319B454"/>
<accession>A0A319B454</accession>